<organism evidence="1 2">
    <name type="scientific">Chthoniobacter flavus Ellin428</name>
    <dbReference type="NCBI Taxonomy" id="497964"/>
    <lineage>
        <taxon>Bacteria</taxon>
        <taxon>Pseudomonadati</taxon>
        <taxon>Verrucomicrobiota</taxon>
        <taxon>Spartobacteria</taxon>
        <taxon>Chthoniobacterales</taxon>
        <taxon>Chthoniobacteraceae</taxon>
        <taxon>Chthoniobacter</taxon>
    </lineage>
</organism>
<gene>
    <name evidence="1" type="ORF">CfE428DRAFT_3505</name>
</gene>
<accession>B4D3L7</accession>
<protein>
    <submittedName>
        <fullName evidence="1">Uncharacterized protein</fullName>
    </submittedName>
</protein>
<name>B4D3L7_9BACT</name>
<dbReference type="RefSeq" id="WP_006980830.1">
    <property type="nucleotide sequence ID" value="NZ_ABVL01000010.1"/>
</dbReference>
<dbReference type="STRING" id="497964.CfE428DRAFT_3505"/>
<evidence type="ECO:0000313" key="1">
    <source>
        <dbReference type="EMBL" id="EDY18847.1"/>
    </source>
</evidence>
<dbReference type="InParanoid" id="B4D3L7"/>
<reference evidence="1 2" key="1">
    <citation type="journal article" date="2011" name="J. Bacteriol.">
        <title>Genome sequence of Chthoniobacter flavus Ellin428, an aerobic heterotrophic soil bacterium.</title>
        <authorList>
            <person name="Kant R."/>
            <person name="van Passel M.W."/>
            <person name="Palva A."/>
            <person name="Lucas S."/>
            <person name="Lapidus A."/>
            <person name="Glavina Del Rio T."/>
            <person name="Dalin E."/>
            <person name="Tice H."/>
            <person name="Bruce D."/>
            <person name="Goodwin L."/>
            <person name="Pitluck S."/>
            <person name="Larimer F.W."/>
            <person name="Land M.L."/>
            <person name="Hauser L."/>
            <person name="Sangwan P."/>
            <person name="de Vos W.M."/>
            <person name="Janssen P.H."/>
            <person name="Smidt H."/>
        </authorList>
    </citation>
    <scope>NUCLEOTIDE SEQUENCE [LARGE SCALE GENOMIC DNA]</scope>
    <source>
        <strain evidence="1 2">Ellin428</strain>
    </source>
</reference>
<dbReference type="AlphaFoldDB" id="B4D3L7"/>
<dbReference type="EMBL" id="ABVL01000010">
    <property type="protein sequence ID" value="EDY18847.1"/>
    <property type="molecule type" value="Genomic_DNA"/>
</dbReference>
<sequence>MSNGSADNALTLESILRPLGDRASAELTQALVDLRLDEAAQRRYEELATKNTEATLADNEREELAEFVALNRFVSTLKAEAILAQRRHAA</sequence>
<evidence type="ECO:0000313" key="2">
    <source>
        <dbReference type="Proteomes" id="UP000005824"/>
    </source>
</evidence>
<keyword evidence="2" id="KW-1185">Reference proteome</keyword>
<comment type="caution">
    <text evidence="1">The sequence shown here is derived from an EMBL/GenBank/DDBJ whole genome shotgun (WGS) entry which is preliminary data.</text>
</comment>
<dbReference type="Proteomes" id="UP000005824">
    <property type="component" value="Unassembled WGS sequence"/>
</dbReference>
<proteinExistence type="predicted"/>